<feature type="region of interest" description="Disordered" evidence="3">
    <location>
        <begin position="1"/>
        <end position="24"/>
    </location>
</feature>
<evidence type="ECO:0000256" key="3">
    <source>
        <dbReference type="SAM" id="MobiDB-lite"/>
    </source>
</evidence>
<dbReference type="PANTHER" id="PTHR43584">
    <property type="entry name" value="NUCLEOTIDYL TRANSFERASE"/>
    <property type="match status" value="1"/>
</dbReference>
<dbReference type="InterPro" id="IPR005835">
    <property type="entry name" value="NTP_transferase_dom"/>
</dbReference>
<dbReference type="Pfam" id="PF00483">
    <property type="entry name" value="NTP_transferase"/>
    <property type="match status" value="1"/>
</dbReference>
<evidence type="ECO:0000256" key="1">
    <source>
        <dbReference type="ARBA" id="ARBA00022679"/>
    </source>
</evidence>
<dbReference type="GO" id="GO:0016779">
    <property type="term" value="F:nucleotidyltransferase activity"/>
    <property type="evidence" value="ECO:0007669"/>
    <property type="project" value="UniProtKB-KW"/>
</dbReference>
<proteinExistence type="predicted"/>
<sequence length="128" mass="13767">MPRFLRDQSRLAAGVQSNDTDERGNATMKALIPLAGQGTRLLPHTAKRQKALLPVGGKAVLDHILEPLIAAGITEVSLVIGHQGDQIRGHMAKYSNLRVTFVEQPLQQGLGEAVFLALVEEAEPVTVV</sequence>
<dbReference type="InterPro" id="IPR050065">
    <property type="entry name" value="GlmU-like"/>
</dbReference>
<evidence type="ECO:0000259" key="4">
    <source>
        <dbReference type="Pfam" id="PF00483"/>
    </source>
</evidence>
<dbReference type="EMBL" id="BARU01033764">
    <property type="protein sequence ID" value="GAH71170.1"/>
    <property type="molecule type" value="Genomic_DNA"/>
</dbReference>
<feature type="domain" description="Nucleotidyl transferase" evidence="4">
    <location>
        <begin position="30"/>
        <end position="117"/>
    </location>
</feature>
<organism evidence="5">
    <name type="scientific">marine sediment metagenome</name>
    <dbReference type="NCBI Taxonomy" id="412755"/>
    <lineage>
        <taxon>unclassified sequences</taxon>
        <taxon>metagenomes</taxon>
        <taxon>ecological metagenomes</taxon>
    </lineage>
</organism>
<dbReference type="InterPro" id="IPR029044">
    <property type="entry name" value="Nucleotide-diphossugar_trans"/>
</dbReference>
<accession>X1IPI2</accession>
<evidence type="ECO:0000256" key="2">
    <source>
        <dbReference type="ARBA" id="ARBA00022695"/>
    </source>
</evidence>
<gene>
    <name evidence="5" type="ORF">S03H2_53077</name>
</gene>
<keyword evidence="1" id="KW-0808">Transferase</keyword>
<dbReference type="PANTHER" id="PTHR43584:SF8">
    <property type="entry name" value="N-ACETYLMURAMATE ALPHA-1-PHOSPHATE URIDYLYLTRANSFERASE"/>
    <property type="match status" value="1"/>
</dbReference>
<name>X1IPI2_9ZZZZ</name>
<feature type="non-terminal residue" evidence="5">
    <location>
        <position position="128"/>
    </location>
</feature>
<evidence type="ECO:0000313" key="5">
    <source>
        <dbReference type="EMBL" id="GAH71170.1"/>
    </source>
</evidence>
<dbReference type="AlphaFoldDB" id="X1IPI2"/>
<comment type="caution">
    <text evidence="5">The sequence shown here is derived from an EMBL/GenBank/DDBJ whole genome shotgun (WGS) entry which is preliminary data.</text>
</comment>
<keyword evidence="2" id="KW-0548">Nucleotidyltransferase</keyword>
<dbReference type="Gene3D" id="3.90.550.10">
    <property type="entry name" value="Spore Coat Polysaccharide Biosynthesis Protein SpsA, Chain A"/>
    <property type="match status" value="1"/>
</dbReference>
<reference evidence="5" key="1">
    <citation type="journal article" date="2014" name="Front. Microbiol.">
        <title>High frequency of phylogenetically diverse reductive dehalogenase-homologous genes in deep subseafloor sedimentary metagenomes.</title>
        <authorList>
            <person name="Kawai M."/>
            <person name="Futagami T."/>
            <person name="Toyoda A."/>
            <person name="Takaki Y."/>
            <person name="Nishi S."/>
            <person name="Hori S."/>
            <person name="Arai W."/>
            <person name="Tsubouchi T."/>
            <person name="Morono Y."/>
            <person name="Uchiyama I."/>
            <person name="Ito T."/>
            <person name="Fujiyama A."/>
            <person name="Inagaki F."/>
            <person name="Takami H."/>
        </authorList>
    </citation>
    <scope>NUCLEOTIDE SEQUENCE</scope>
    <source>
        <strain evidence="5">Expedition CK06-06</strain>
    </source>
</reference>
<protein>
    <recommendedName>
        <fullName evidence="4">Nucleotidyl transferase domain-containing protein</fullName>
    </recommendedName>
</protein>
<dbReference type="SUPFAM" id="SSF53448">
    <property type="entry name" value="Nucleotide-diphospho-sugar transferases"/>
    <property type="match status" value="1"/>
</dbReference>